<dbReference type="Gene3D" id="2.60.40.1120">
    <property type="entry name" value="Carboxypeptidase-like, regulatory domain"/>
    <property type="match status" value="1"/>
</dbReference>
<evidence type="ECO:0000313" key="2">
    <source>
        <dbReference type="EMBL" id="NNF07280.1"/>
    </source>
</evidence>
<comment type="caution">
    <text evidence="2">The sequence shown here is derived from an EMBL/GenBank/DDBJ whole genome shotgun (WGS) entry which is preliminary data.</text>
</comment>
<name>A0A7Y2H2Q6_UNCEI</name>
<sequence>MLVALKRRIQNGWLGVTMGAYLAAVPFLPQDPQLFAQLFPSDNGAIYDKVENNNGKPLALTSIYIPEIDMRSISDSRGRFQIADIPSGEYEVVFSRVGYLPEVHRIKIEPNTRLAVPLIMRRAHGTRA</sequence>
<gene>
    <name evidence="2" type="ORF">HKN21_11015</name>
</gene>
<organism evidence="2 3">
    <name type="scientific">Eiseniibacteriota bacterium</name>
    <dbReference type="NCBI Taxonomy" id="2212470"/>
    <lineage>
        <taxon>Bacteria</taxon>
        <taxon>Candidatus Eiseniibacteriota</taxon>
    </lineage>
</organism>
<dbReference type="Proteomes" id="UP000547674">
    <property type="component" value="Unassembled WGS sequence"/>
</dbReference>
<dbReference type="EMBL" id="JABDJR010000442">
    <property type="protein sequence ID" value="NNF07280.1"/>
    <property type="molecule type" value="Genomic_DNA"/>
</dbReference>
<keyword evidence="1" id="KW-0812">Transmembrane</keyword>
<proteinExistence type="predicted"/>
<evidence type="ECO:0000313" key="3">
    <source>
        <dbReference type="Proteomes" id="UP000547674"/>
    </source>
</evidence>
<dbReference type="Pfam" id="PF13715">
    <property type="entry name" value="CarbopepD_reg_2"/>
    <property type="match status" value="1"/>
</dbReference>
<accession>A0A7Y2H2Q6</accession>
<evidence type="ECO:0000256" key="1">
    <source>
        <dbReference type="SAM" id="Phobius"/>
    </source>
</evidence>
<reference evidence="2 3" key="1">
    <citation type="submission" date="2020-03" db="EMBL/GenBank/DDBJ databases">
        <title>Metabolic flexibility allows generalist bacteria to become dominant in a frequently disturbed ecosystem.</title>
        <authorList>
            <person name="Chen Y.-J."/>
            <person name="Leung P.M."/>
            <person name="Bay S.K."/>
            <person name="Hugenholtz P."/>
            <person name="Kessler A.J."/>
            <person name="Shelley G."/>
            <person name="Waite D.W."/>
            <person name="Cook P.L."/>
            <person name="Greening C."/>
        </authorList>
    </citation>
    <scope>NUCLEOTIDE SEQUENCE [LARGE SCALE GENOMIC DNA]</scope>
    <source>
        <strain evidence="2">SS_bin_28</strain>
    </source>
</reference>
<dbReference type="GO" id="GO:0030246">
    <property type="term" value="F:carbohydrate binding"/>
    <property type="evidence" value="ECO:0007669"/>
    <property type="project" value="InterPro"/>
</dbReference>
<keyword evidence="1" id="KW-0472">Membrane</keyword>
<dbReference type="SUPFAM" id="SSF49452">
    <property type="entry name" value="Starch-binding domain-like"/>
    <property type="match status" value="1"/>
</dbReference>
<keyword evidence="1" id="KW-1133">Transmembrane helix</keyword>
<dbReference type="InterPro" id="IPR013784">
    <property type="entry name" value="Carb-bd-like_fold"/>
</dbReference>
<evidence type="ECO:0008006" key="4">
    <source>
        <dbReference type="Google" id="ProtNLM"/>
    </source>
</evidence>
<protein>
    <recommendedName>
        <fullName evidence="4">Carboxypeptidase regulatory-like domain-containing protein</fullName>
    </recommendedName>
</protein>
<feature type="transmembrane region" description="Helical" evidence="1">
    <location>
        <begin position="12"/>
        <end position="29"/>
    </location>
</feature>
<dbReference type="AlphaFoldDB" id="A0A7Y2H2Q6"/>